<accession>A0A2Z7D9D3</accession>
<feature type="region of interest" description="Disordered" evidence="1">
    <location>
        <begin position="174"/>
        <end position="238"/>
    </location>
</feature>
<dbReference type="Proteomes" id="UP000250235">
    <property type="component" value="Unassembled WGS sequence"/>
</dbReference>
<sequence length="603" mass="67571">MDSVLFINALQVNFNSMITMEHSGMVKMFKSLEDSGLKGFLEGSGSIYEEVVLEFFANAKILAGTIEIALEMRRQFSGSDEPFKAPNKKRDMPIEFRLLHDIVAKALCSKAGSFDQVTNKKLDLMVAITAGLKGFAIQVSAFLQYIVKDNLGESVKLHSRKVLTSKSVQTYIKQNSEIKPTGETSKNNEDTASNTEGGASQDFVKRRNQRKHTQMGWTAANISSQPDPNPVSPTAQEKTMDDQIVHGDGGDCFEKGLGVDTREEHEERNDQEITRISSQFDSIPTVPVEGEGNLDDEHLNPSSNEPEKTYREHNVHIGNNDHMENPGCETQLDSVHPTTKDTGAIQNEQVPVEEYCQLLFTSAWNNVSAQITMFEEWLHFRREVRLRDISSAESLVKIEEQLLEWGEKEGISDLFERHSLVMYKIFELELEKLYHEHLANFKLDVAAQTASLQLNQPRHETPAMTSHEHQAQENDPSIQTDEHRPEGNEHRALDELLIASASADTSTLQLLDTATQSLTALSTRVSSLDQAYACIRNDTNVTRHHTILMRDQLKNAVDGLDIKIYVLECTLTQRIVDELAVVKSQLAALIEGMQGFGADKKGE</sequence>
<name>A0A2Z7D9D3_9LAMI</name>
<reference evidence="2 3" key="1">
    <citation type="journal article" date="2015" name="Proc. Natl. Acad. Sci. U.S.A.">
        <title>The resurrection genome of Boea hygrometrica: A blueprint for survival of dehydration.</title>
        <authorList>
            <person name="Xiao L."/>
            <person name="Yang G."/>
            <person name="Zhang L."/>
            <person name="Yang X."/>
            <person name="Zhao S."/>
            <person name="Ji Z."/>
            <person name="Zhou Q."/>
            <person name="Hu M."/>
            <person name="Wang Y."/>
            <person name="Chen M."/>
            <person name="Xu Y."/>
            <person name="Jin H."/>
            <person name="Xiao X."/>
            <person name="Hu G."/>
            <person name="Bao F."/>
            <person name="Hu Y."/>
            <person name="Wan P."/>
            <person name="Li L."/>
            <person name="Deng X."/>
            <person name="Kuang T."/>
            <person name="Xiang C."/>
            <person name="Zhu J.K."/>
            <person name="Oliver M.J."/>
            <person name="He Y."/>
        </authorList>
    </citation>
    <scope>NUCLEOTIDE SEQUENCE [LARGE SCALE GENOMIC DNA]</scope>
    <source>
        <strain evidence="3">cv. XS01</strain>
    </source>
</reference>
<organism evidence="2 3">
    <name type="scientific">Dorcoceras hygrometricum</name>
    <dbReference type="NCBI Taxonomy" id="472368"/>
    <lineage>
        <taxon>Eukaryota</taxon>
        <taxon>Viridiplantae</taxon>
        <taxon>Streptophyta</taxon>
        <taxon>Embryophyta</taxon>
        <taxon>Tracheophyta</taxon>
        <taxon>Spermatophyta</taxon>
        <taxon>Magnoliopsida</taxon>
        <taxon>eudicotyledons</taxon>
        <taxon>Gunneridae</taxon>
        <taxon>Pentapetalae</taxon>
        <taxon>asterids</taxon>
        <taxon>lamiids</taxon>
        <taxon>Lamiales</taxon>
        <taxon>Gesneriaceae</taxon>
        <taxon>Didymocarpoideae</taxon>
        <taxon>Trichosporeae</taxon>
        <taxon>Loxocarpinae</taxon>
        <taxon>Dorcoceras</taxon>
    </lineage>
</organism>
<feature type="compositionally biased region" description="Polar residues" evidence="1">
    <location>
        <begin position="220"/>
        <end position="237"/>
    </location>
</feature>
<feature type="region of interest" description="Disordered" evidence="1">
    <location>
        <begin position="458"/>
        <end position="486"/>
    </location>
</feature>
<feature type="compositionally biased region" description="Basic and acidic residues" evidence="1">
    <location>
        <begin position="458"/>
        <end position="472"/>
    </location>
</feature>
<dbReference type="AlphaFoldDB" id="A0A2Z7D9D3"/>
<evidence type="ECO:0000313" key="2">
    <source>
        <dbReference type="EMBL" id="KZV54008.1"/>
    </source>
</evidence>
<dbReference type="OrthoDB" id="1933455at2759"/>
<gene>
    <name evidence="2" type="ORF">F511_38267</name>
</gene>
<feature type="compositionally biased region" description="Polar residues" evidence="1">
    <location>
        <begin position="174"/>
        <end position="198"/>
    </location>
</feature>
<evidence type="ECO:0000313" key="3">
    <source>
        <dbReference type="Proteomes" id="UP000250235"/>
    </source>
</evidence>
<evidence type="ECO:0000256" key="1">
    <source>
        <dbReference type="SAM" id="MobiDB-lite"/>
    </source>
</evidence>
<dbReference type="EMBL" id="KQ989685">
    <property type="protein sequence ID" value="KZV54008.1"/>
    <property type="molecule type" value="Genomic_DNA"/>
</dbReference>
<keyword evidence="3" id="KW-1185">Reference proteome</keyword>
<protein>
    <submittedName>
        <fullName evidence="2">Uncharacterized protein</fullName>
    </submittedName>
</protein>
<proteinExistence type="predicted"/>